<evidence type="ECO:0000313" key="1">
    <source>
        <dbReference type="EMBL" id="TQM90427.1"/>
    </source>
</evidence>
<evidence type="ECO:0000313" key="2">
    <source>
        <dbReference type="Proteomes" id="UP000320582"/>
    </source>
</evidence>
<dbReference type="EMBL" id="VFPT01000002">
    <property type="protein sequence ID" value="TQM90427.1"/>
    <property type="molecule type" value="Genomic_DNA"/>
</dbReference>
<comment type="caution">
    <text evidence="1">The sequence shown here is derived from an EMBL/GenBank/DDBJ whole genome shotgun (WGS) entry which is preliminary data.</text>
</comment>
<organism evidence="1 2">
    <name type="scientific">Roseinatronobacter monicus</name>
    <dbReference type="NCBI Taxonomy" id="393481"/>
    <lineage>
        <taxon>Bacteria</taxon>
        <taxon>Pseudomonadati</taxon>
        <taxon>Pseudomonadota</taxon>
        <taxon>Alphaproteobacteria</taxon>
        <taxon>Rhodobacterales</taxon>
        <taxon>Paracoccaceae</taxon>
        <taxon>Roseinatronobacter</taxon>
    </lineage>
</organism>
<dbReference type="Proteomes" id="UP000320582">
    <property type="component" value="Unassembled WGS sequence"/>
</dbReference>
<protein>
    <submittedName>
        <fullName evidence="1">Uncharacterized protein</fullName>
    </submittedName>
</protein>
<reference evidence="1 2" key="1">
    <citation type="submission" date="2019-06" db="EMBL/GenBank/DDBJ databases">
        <title>Genomic Encyclopedia of Archaeal and Bacterial Type Strains, Phase II (KMG-II): from individual species to whole genera.</title>
        <authorList>
            <person name="Goeker M."/>
        </authorList>
    </citation>
    <scope>NUCLEOTIDE SEQUENCE [LARGE SCALE GENOMIC DNA]</scope>
    <source>
        <strain evidence="1 2">DSM 18423</strain>
    </source>
</reference>
<sequence>MTYAFATSDAETREPTVAIMAYEPKLVSLALGGRAYMARSVVVQRFFFNTPSEADAFAALHNDQQDYRARAALLKKKASDRAAAMNALATA</sequence>
<name>A0A543K5S0_9RHOB</name>
<keyword evidence="2" id="KW-1185">Reference proteome</keyword>
<gene>
    <name evidence="1" type="ORF">BD293_3811</name>
</gene>
<accession>A0A543K5S0</accession>
<proteinExistence type="predicted"/>
<dbReference type="RefSeq" id="WP_142084887.1">
    <property type="nucleotide sequence ID" value="NZ_VFPT01000002.1"/>
</dbReference>
<dbReference type="AlphaFoldDB" id="A0A543K5S0"/>